<keyword evidence="11 15" id="KW-0503">Monooxygenase</keyword>
<dbReference type="Gene3D" id="1.10.630.10">
    <property type="entry name" value="Cytochrome P450"/>
    <property type="match status" value="1"/>
</dbReference>
<dbReference type="InterPro" id="IPR017972">
    <property type="entry name" value="Cyt_P450_CS"/>
</dbReference>
<evidence type="ECO:0000256" key="4">
    <source>
        <dbReference type="ARBA" id="ARBA00010617"/>
    </source>
</evidence>
<dbReference type="AlphaFoldDB" id="A0A8H6X2S3"/>
<evidence type="ECO:0000256" key="16">
    <source>
        <dbReference type="SAM" id="Phobius"/>
    </source>
</evidence>
<organism evidence="17 18">
    <name type="scientific">Mycena venus</name>
    <dbReference type="NCBI Taxonomy" id="2733690"/>
    <lineage>
        <taxon>Eukaryota</taxon>
        <taxon>Fungi</taxon>
        <taxon>Dikarya</taxon>
        <taxon>Basidiomycota</taxon>
        <taxon>Agaricomycotina</taxon>
        <taxon>Agaricomycetes</taxon>
        <taxon>Agaricomycetidae</taxon>
        <taxon>Agaricales</taxon>
        <taxon>Marasmiineae</taxon>
        <taxon>Mycenaceae</taxon>
        <taxon>Mycena</taxon>
    </lineage>
</organism>
<evidence type="ECO:0000256" key="1">
    <source>
        <dbReference type="ARBA" id="ARBA00001971"/>
    </source>
</evidence>
<keyword evidence="8 16" id="KW-1133">Transmembrane helix</keyword>
<protein>
    <submittedName>
        <fullName evidence="17">Cytochrome P450</fullName>
    </submittedName>
</protein>
<evidence type="ECO:0000256" key="14">
    <source>
        <dbReference type="PIRSR" id="PIRSR602401-1"/>
    </source>
</evidence>
<dbReference type="InterPro" id="IPR036396">
    <property type="entry name" value="Cyt_P450_sf"/>
</dbReference>
<evidence type="ECO:0000256" key="3">
    <source>
        <dbReference type="ARBA" id="ARBA00005179"/>
    </source>
</evidence>
<dbReference type="SUPFAM" id="SSF48264">
    <property type="entry name" value="Cytochrome P450"/>
    <property type="match status" value="1"/>
</dbReference>
<dbReference type="GO" id="GO:0016705">
    <property type="term" value="F:oxidoreductase activity, acting on paired donors, with incorporation or reduction of molecular oxygen"/>
    <property type="evidence" value="ECO:0007669"/>
    <property type="project" value="InterPro"/>
</dbReference>
<dbReference type="PANTHER" id="PTHR46300">
    <property type="entry name" value="P450, PUTATIVE (EUROFUNG)-RELATED-RELATED"/>
    <property type="match status" value="1"/>
</dbReference>
<dbReference type="PRINTS" id="PR00385">
    <property type="entry name" value="P450"/>
</dbReference>
<dbReference type="PROSITE" id="PS00086">
    <property type="entry name" value="CYTOCHROME_P450"/>
    <property type="match status" value="1"/>
</dbReference>
<comment type="similarity">
    <text evidence="4 15">Belongs to the cytochrome P450 family.</text>
</comment>
<dbReference type="GO" id="GO:0020037">
    <property type="term" value="F:heme binding"/>
    <property type="evidence" value="ECO:0007669"/>
    <property type="project" value="InterPro"/>
</dbReference>
<keyword evidence="10 14" id="KW-0408">Iron</keyword>
<comment type="caution">
    <text evidence="17">The sequence shown here is derived from an EMBL/GenBank/DDBJ whole genome shotgun (WGS) entry which is preliminary data.</text>
</comment>
<dbReference type="InterPro" id="IPR050364">
    <property type="entry name" value="Cytochrome_P450_fung"/>
</dbReference>
<dbReference type="Pfam" id="PF00067">
    <property type="entry name" value="p450"/>
    <property type="match status" value="1"/>
</dbReference>
<dbReference type="GO" id="GO:0016020">
    <property type="term" value="C:membrane"/>
    <property type="evidence" value="ECO:0007669"/>
    <property type="project" value="UniProtKB-SubCell"/>
</dbReference>
<dbReference type="GO" id="GO:0004497">
    <property type="term" value="F:monooxygenase activity"/>
    <property type="evidence" value="ECO:0007669"/>
    <property type="project" value="UniProtKB-KW"/>
</dbReference>
<dbReference type="EMBL" id="JACAZI010000029">
    <property type="protein sequence ID" value="KAF7333345.1"/>
    <property type="molecule type" value="Genomic_DNA"/>
</dbReference>
<dbReference type="PRINTS" id="PR00463">
    <property type="entry name" value="EP450I"/>
</dbReference>
<keyword evidence="5 14" id="KW-0349">Heme</keyword>
<comment type="subcellular location">
    <subcellularLocation>
        <location evidence="2">Membrane</location>
        <topology evidence="2">Single-pass membrane protein</topology>
    </subcellularLocation>
</comment>
<name>A0A8H6X2S3_9AGAR</name>
<comment type="pathway">
    <text evidence="3">Secondary metabolite biosynthesis.</text>
</comment>
<feature type="transmembrane region" description="Helical" evidence="16">
    <location>
        <begin position="12"/>
        <end position="28"/>
    </location>
</feature>
<accession>A0A8H6X2S3</accession>
<dbReference type="GO" id="GO:0005506">
    <property type="term" value="F:iron ion binding"/>
    <property type="evidence" value="ECO:0007669"/>
    <property type="project" value="InterPro"/>
</dbReference>
<feature type="binding site" description="axial binding residue" evidence="14">
    <location>
        <position position="432"/>
    </location>
    <ligand>
        <name>heme</name>
        <dbReference type="ChEBI" id="CHEBI:30413"/>
    </ligand>
    <ligandPart>
        <name>Fe</name>
        <dbReference type="ChEBI" id="CHEBI:18248"/>
    </ligandPart>
</feature>
<evidence type="ECO:0000256" key="9">
    <source>
        <dbReference type="ARBA" id="ARBA00023002"/>
    </source>
</evidence>
<evidence type="ECO:0000313" key="18">
    <source>
        <dbReference type="Proteomes" id="UP000620124"/>
    </source>
</evidence>
<evidence type="ECO:0000256" key="10">
    <source>
        <dbReference type="ARBA" id="ARBA00023004"/>
    </source>
</evidence>
<dbReference type="PANTHER" id="PTHR46300:SF2">
    <property type="entry name" value="CYTOCHROME P450 MONOOXYGENASE ALNH-RELATED"/>
    <property type="match status" value="1"/>
</dbReference>
<keyword evidence="6 16" id="KW-0812">Transmembrane</keyword>
<evidence type="ECO:0000256" key="13">
    <source>
        <dbReference type="ARBA" id="ARBA00023180"/>
    </source>
</evidence>
<evidence type="ECO:0000256" key="8">
    <source>
        <dbReference type="ARBA" id="ARBA00022989"/>
    </source>
</evidence>
<reference evidence="17" key="1">
    <citation type="submission" date="2020-05" db="EMBL/GenBank/DDBJ databases">
        <title>Mycena genomes resolve the evolution of fungal bioluminescence.</title>
        <authorList>
            <person name="Tsai I.J."/>
        </authorList>
    </citation>
    <scope>NUCLEOTIDE SEQUENCE</scope>
    <source>
        <strain evidence="17">CCC161011</strain>
    </source>
</reference>
<dbReference type="Proteomes" id="UP000620124">
    <property type="component" value="Unassembled WGS sequence"/>
</dbReference>
<evidence type="ECO:0000313" key="17">
    <source>
        <dbReference type="EMBL" id="KAF7333345.1"/>
    </source>
</evidence>
<evidence type="ECO:0000256" key="11">
    <source>
        <dbReference type="ARBA" id="ARBA00023033"/>
    </source>
</evidence>
<proteinExistence type="inferred from homology"/>
<dbReference type="InterPro" id="IPR002401">
    <property type="entry name" value="Cyt_P450_E_grp-I"/>
</dbReference>
<comment type="cofactor">
    <cofactor evidence="1 14">
        <name>heme</name>
        <dbReference type="ChEBI" id="CHEBI:30413"/>
    </cofactor>
</comment>
<dbReference type="InterPro" id="IPR001128">
    <property type="entry name" value="Cyt_P450"/>
</dbReference>
<keyword evidence="7 14" id="KW-0479">Metal-binding</keyword>
<keyword evidence="9 15" id="KW-0560">Oxidoreductase</keyword>
<dbReference type="CDD" id="cd11065">
    <property type="entry name" value="CYP64-like"/>
    <property type="match status" value="1"/>
</dbReference>
<keyword evidence="12 16" id="KW-0472">Membrane</keyword>
<sequence length="508" mass="57457">MKFSSPISEQGALGFVVVLCILLLRLSGTKRRAKLPPGPPGIIFFGNLFQLSPRIWLKFTSWKTYGSVVYLGVAGRSIIILNNAKAAVDLLDRRASLYSDRPQNIVASELMGGSLLFAFIHYGDTWRRMRRAAEEGLRKTIAHRFHAIQLREAIFLTHSLLVNPGSWDSHLRRTAASVILSMVYDTPAVLSEEDPKITRINDFVERIVRAAYPGAYLVEYFTWMRYLPTWSAKWKRDALEQHRIHDAMFQGLFNEVRDRIAQDDQSSSFCADLLEKKDRHGLNERESAWAAGMLYIGGAETTSGALAWFIFAMLSFPEVQRRAQKELDAIIGRSRMPTFADYDSLPYMRALIKEVLRWAPIAPLGVPHRLAEDDYYDGHLIPQGSIVITNMWAINRDPQVYGDNADMFEPNRHLDEDSQLGHHAFGFGRRICVGRHVANDSLFIDCANILWALSIEPFRDDNGVPIIPGLDESIDAGIVVRPPMFRCSFTPRFASATEIVANTKELVV</sequence>
<evidence type="ECO:0000256" key="12">
    <source>
        <dbReference type="ARBA" id="ARBA00023136"/>
    </source>
</evidence>
<evidence type="ECO:0000256" key="2">
    <source>
        <dbReference type="ARBA" id="ARBA00004167"/>
    </source>
</evidence>
<gene>
    <name evidence="17" type="ORF">MVEN_02349800</name>
</gene>
<dbReference type="OrthoDB" id="2789670at2759"/>
<keyword evidence="18" id="KW-1185">Reference proteome</keyword>
<evidence type="ECO:0000256" key="15">
    <source>
        <dbReference type="RuleBase" id="RU000461"/>
    </source>
</evidence>
<keyword evidence="13" id="KW-0325">Glycoprotein</keyword>
<evidence type="ECO:0000256" key="5">
    <source>
        <dbReference type="ARBA" id="ARBA00022617"/>
    </source>
</evidence>
<evidence type="ECO:0000256" key="6">
    <source>
        <dbReference type="ARBA" id="ARBA00022692"/>
    </source>
</evidence>
<evidence type="ECO:0000256" key="7">
    <source>
        <dbReference type="ARBA" id="ARBA00022723"/>
    </source>
</evidence>